<feature type="signal peptide" evidence="2">
    <location>
        <begin position="1"/>
        <end position="16"/>
    </location>
</feature>
<dbReference type="InterPro" id="IPR019734">
    <property type="entry name" value="TPR_rpt"/>
</dbReference>
<reference evidence="3 4" key="1">
    <citation type="submission" date="2018-10" db="EMBL/GenBank/DDBJ databases">
        <authorList>
            <person name="Peiro R."/>
            <person name="Begona"/>
            <person name="Cbmso G."/>
            <person name="Lopez M."/>
            <person name="Gonzalez S."/>
            <person name="Sacristan E."/>
            <person name="Castillo E."/>
        </authorList>
    </citation>
    <scope>NUCLEOTIDE SEQUENCE [LARGE SCALE GENOMIC DNA]</scope>
    <source>
        <strain evidence="3">TTHNAR1</strain>
    </source>
</reference>
<dbReference type="SUPFAM" id="SSF48452">
    <property type="entry name" value="TPR-like"/>
    <property type="match status" value="1"/>
</dbReference>
<evidence type="ECO:0000256" key="2">
    <source>
        <dbReference type="SAM" id="SignalP"/>
    </source>
</evidence>
<dbReference type="Pfam" id="PF13174">
    <property type="entry name" value="TPR_6"/>
    <property type="match status" value="2"/>
</dbReference>
<dbReference type="EMBL" id="LR027517">
    <property type="protein sequence ID" value="VCU52636.1"/>
    <property type="molecule type" value="Genomic_DNA"/>
</dbReference>
<name>A0A3P4APT4_THETH</name>
<proteinExistence type="predicted"/>
<feature type="compositionally biased region" description="Pro residues" evidence="1">
    <location>
        <begin position="124"/>
        <end position="142"/>
    </location>
</feature>
<feature type="compositionally biased region" description="Gly residues" evidence="1">
    <location>
        <begin position="143"/>
        <end position="154"/>
    </location>
</feature>
<protein>
    <submittedName>
        <fullName evidence="3">Uncharacterized protein</fullName>
    </submittedName>
</protein>
<sequence length="154" mass="16220" precursor="true">MVRVLALLLLGSLALAAPLDEARTLYARGDLSGALAHLEALLQGYDPPEEALLLWGFAQYRLGRTEEALYAFARLVGTLKGGPEALFGFGLALRALGDLESARSALEEAARRGYGEAEGLLKTLPPPPPPAPRPARPRPPSGPRGGASGWRGSL</sequence>
<evidence type="ECO:0000313" key="3">
    <source>
        <dbReference type="EMBL" id="VCU52636.1"/>
    </source>
</evidence>
<evidence type="ECO:0000313" key="4">
    <source>
        <dbReference type="Proteomes" id="UP000279841"/>
    </source>
</evidence>
<accession>A0A3P4APT4</accession>
<dbReference type="Gene3D" id="1.25.40.10">
    <property type="entry name" value="Tetratricopeptide repeat domain"/>
    <property type="match status" value="1"/>
</dbReference>
<evidence type="ECO:0000256" key="1">
    <source>
        <dbReference type="SAM" id="MobiDB-lite"/>
    </source>
</evidence>
<dbReference type="AlphaFoldDB" id="A0A3P4APT4"/>
<organism evidence="3 4">
    <name type="scientific">Thermus thermophilus</name>
    <dbReference type="NCBI Taxonomy" id="274"/>
    <lineage>
        <taxon>Bacteria</taxon>
        <taxon>Thermotogati</taxon>
        <taxon>Deinococcota</taxon>
        <taxon>Deinococci</taxon>
        <taxon>Thermales</taxon>
        <taxon>Thermaceae</taxon>
        <taxon>Thermus</taxon>
    </lineage>
</organism>
<feature type="region of interest" description="Disordered" evidence="1">
    <location>
        <begin position="116"/>
        <end position="154"/>
    </location>
</feature>
<dbReference type="RefSeq" id="WP_252973317.1">
    <property type="nucleotide sequence ID" value="NZ_LR027517.1"/>
</dbReference>
<keyword evidence="2" id="KW-0732">Signal</keyword>
<gene>
    <name evidence="3" type="ORF">TTHN1_00387</name>
</gene>
<feature type="chain" id="PRO_5018233584" evidence="2">
    <location>
        <begin position="17"/>
        <end position="154"/>
    </location>
</feature>
<dbReference type="Proteomes" id="UP000279841">
    <property type="component" value="Chromosome"/>
</dbReference>
<dbReference type="InterPro" id="IPR011990">
    <property type="entry name" value="TPR-like_helical_dom_sf"/>
</dbReference>